<feature type="compositionally biased region" description="Low complexity" evidence="8">
    <location>
        <begin position="129"/>
        <end position="142"/>
    </location>
</feature>
<evidence type="ECO:0000256" key="5">
    <source>
        <dbReference type="ARBA" id="ARBA00023242"/>
    </source>
</evidence>
<protein>
    <recommendedName>
        <fullName evidence="6">Transcription factor E2-alpha</fullName>
    </recommendedName>
    <alternativeName>
        <fullName evidence="7">Transcription factor 3</fullName>
    </alternativeName>
</protein>
<gene>
    <name evidence="11" type="primary">TCF3</name>
</gene>
<keyword evidence="5" id="KW-0539">Nucleus</keyword>
<dbReference type="Pfam" id="PF00010">
    <property type="entry name" value="HLH"/>
    <property type="match status" value="1"/>
</dbReference>
<dbReference type="Gene3D" id="4.10.280.10">
    <property type="entry name" value="Helix-loop-helix DNA-binding domain"/>
    <property type="match status" value="1"/>
</dbReference>
<dbReference type="CDD" id="cd18943">
    <property type="entry name" value="bHLH_E-protein_E47-like"/>
    <property type="match status" value="1"/>
</dbReference>
<feature type="compositionally biased region" description="Low complexity" evidence="8">
    <location>
        <begin position="341"/>
        <end position="352"/>
    </location>
</feature>
<keyword evidence="4" id="KW-0804">Transcription</keyword>
<evidence type="ECO:0000256" key="4">
    <source>
        <dbReference type="ARBA" id="ARBA00023163"/>
    </source>
</evidence>
<feature type="region of interest" description="Disordered" evidence="8">
    <location>
        <begin position="238"/>
        <end position="264"/>
    </location>
</feature>
<keyword evidence="3" id="KW-0238">DNA-binding</keyword>
<dbReference type="PANTHER" id="PTHR11793">
    <property type="entry name" value="BASIC HELIX-LOOP-HELIX TRANSCRIPTION FACTOR"/>
    <property type="match status" value="1"/>
</dbReference>
<comment type="subcellular location">
    <subcellularLocation>
        <location evidence="1">Nucleus</location>
    </subcellularLocation>
</comment>
<evidence type="ECO:0000313" key="10">
    <source>
        <dbReference type="Proteomes" id="UP001652581"/>
    </source>
</evidence>
<evidence type="ECO:0000256" key="3">
    <source>
        <dbReference type="ARBA" id="ARBA00023125"/>
    </source>
</evidence>
<dbReference type="SMART" id="SM00353">
    <property type="entry name" value="HLH"/>
    <property type="match status" value="1"/>
</dbReference>
<evidence type="ECO:0000256" key="7">
    <source>
        <dbReference type="ARBA" id="ARBA00041234"/>
    </source>
</evidence>
<name>A0ABM5C6A6_VICPA</name>
<feature type="region of interest" description="Disordered" evidence="8">
    <location>
        <begin position="465"/>
        <end position="528"/>
    </location>
</feature>
<evidence type="ECO:0000256" key="2">
    <source>
        <dbReference type="ARBA" id="ARBA00023015"/>
    </source>
</evidence>
<dbReference type="InterPro" id="IPR011598">
    <property type="entry name" value="bHLH_dom"/>
</dbReference>
<feature type="compositionally biased region" description="Basic and acidic residues" evidence="8">
    <location>
        <begin position="504"/>
        <end position="515"/>
    </location>
</feature>
<feature type="region of interest" description="Disordered" evidence="8">
    <location>
        <begin position="33"/>
        <end position="114"/>
    </location>
</feature>
<reference evidence="11" key="1">
    <citation type="submission" date="2025-08" db="UniProtKB">
        <authorList>
            <consortium name="RefSeq"/>
        </authorList>
    </citation>
    <scope>IDENTIFICATION</scope>
</reference>
<feature type="compositionally biased region" description="Low complexity" evidence="8">
    <location>
        <begin position="244"/>
        <end position="257"/>
    </location>
</feature>
<keyword evidence="10" id="KW-1185">Reference proteome</keyword>
<evidence type="ECO:0000256" key="1">
    <source>
        <dbReference type="ARBA" id="ARBA00004123"/>
    </source>
</evidence>
<dbReference type="GeneID" id="102545720"/>
<evidence type="ECO:0000259" key="9">
    <source>
        <dbReference type="PROSITE" id="PS50888"/>
    </source>
</evidence>
<proteinExistence type="predicted"/>
<dbReference type="SUPFAM" id="SSF47459">
    <property type="entry name" value="HLH, helix-loop-helix DNA-binding domain"/>
    <property type="match status" value="1"/>
</dbReference>
<organism evidence="10 11">
    <name type="scientific">Vicugna pacos</name>
    <name type="common">Alpaca</name>
    <name type="synonym">Lama pacos</name>
    <dbReference type="NCBI Taxonomy" id="30538"/>
    <lineage>
        <taxon>Eukaryota</taxon>
        <taxon>Metazoa</taxon>
        <taxon>Chordata</taxon>
        <taxon>Craniata</taxon>
        <taxon>Vertebrata</taxon>
        <taxon>Euteleostomi</taxon>
        <taxon>Mammalia</taxon>
        <taxon>Eutheria</taxon>
        <taxon>Laurasiatheria</taxon>
        <taxon>Artiodactyla</taxon>
        <taxon>Tylopoda</taxon>
        <taxon>Camelidae</taxon>
        <taxon>Vicugna</taxon>
    </lineage>
</organism>
<evidence type="ECO:0000256" key="6">
    <source>
        <dbReference type="ARBA" id="ARBA00041064"/>
    </source>
</evidence>
<feature type="compositionally biased region" description="Low complexity" evidence="8">
    <location>
        <begin position="196"/>
        <end position="211"/>
    </location>
</feature>
<feature type="compositionally biased region" description="Low complexity" evidence="8">
    <location>
        <begin position="76"/>
        <end position="89"/>
    </location>
</feature>
<dbReference type="PROSITE" id="PS50888">
    <property type="entry name" value="BHLH"/>
    <property type="match status" value="1"/>
</dbReference>
<feature type="region of interest" description="Disordered" evidence="8">
    <location>
        <begin position="298"/>
        <end position="327"/>
    </location>
</feature>
<evidence type="ECO:0000313" key="11">
    <source>
        <dbReference type="RefSeq" id="XP_072804183.1"/>
    </source>
</evidence>
<keyword evidence="2" id="KW-0805">Transcription regulation</keyword>
<dbReference type="Proteomes" id="UP001652581">
    <property type="component" value="Chromosome 22"/>
</dbReference>
<feature type="compositionally biased region" description="Polar residues" evidence="8">
    <location>
        <begin position="61"/>
        <end position="75"/>
    </location>
</feature>
<dbReference type="InterPro" id="IPR036638">
    <property type="entry name" value="HLH_DNA-bd_sf"/>
</dbReference>
<dbReference type="PANTHER" id="PTHR11793:SF7">
    <property type="entry name" value="TRANSCRIPTION FACTOR E2-ALPHA"/>
    <property type="match status" value="1"/>
</dbReference>
<evidence type="ECO:0000256" key="8">
    <source>
        <dbReference type="SAM" id="MobiDB-lite"/>
    </source>
</evidence>
<sequence>MNQSQRMAPVGTDKELSDLLDFSMMFPLPVANGKSRPASLAGAQFGSSGLEDRPGSGSWGTGEQNSSSFDPSRTYSEGGHFSESHGGLSPSTFLGPGLGGKGGERGAYTPFARDAGVGGLTQAGFLPSELALSSPGPLSPSGVKGGSQYYSYSGHPRRRAADGGLDAQPKKVRKVPPGLPSSVYPPSSGEDYSRDTAAYSSTKTSSSAYPSPFYLADGSLHPSAELWSSPGQAGFGPMLGGGSSPLPLAPGGSSSVGSSGGGFSGLHQHERMGYQLHGAEVNGGLPAVSTFSSAPAAAYGSVSSQTPPVSGADSLLGSRGTTASSSGDALGKALASIYSPDHSSNNFSSSPSTPVGSPQGLAGTSQWPRAGAPGALSPSYDGGLHSLQHKMEDHLDEAIHVLRSHAVGTAGDVHGLPPSHGVLAPGFAGPVMPLGGRPAGLVGGGPSEDGLSGSGSLMHNHVALPELSRPPDSYSELGRGAAASGAGEIKREEQEDEENAAVGEHAEEEKRDLKPARTRTSTEEVLSLEEKDLRDRERRMANNARERVRVRDINEAFRELGRMCQLHLKSDKAQTKLLILQQAVQVILGLEQQVRERNLNPKAACLKRREEEKVSGVVGDPQMVLSAAHPSLGEAHNPAGHL</sequence>
<dbReference type="InterPro" id="IPR051098">
    <property type="entry name" value="NeuroDiff_E-box_TFs"/>
</dbReference>
<dbReference type="RefSeq" id="XP_072804183.1">
    <property type="nucleotide sequence ID" value="XM_072948082.1"/>
</dbReference>
<feature type="domain" description="BHLH" evidence="9">
    <location>
        <begin position="537"/>
        <end position="590"/>
    </location>
</feature>
<feature type="region of interest" description="Disordered" evidence="8">
    <location>
        <begin position="129"/>
        <end position="211"/>
    </location>
</feature>
<accession>A0ABM5C6A6</accession>
<feature type="region of interest" description="Disordered" evidence="8">
    <location>
        <begin position="341"/>
        <end position="385"/>
    </location>
</feature>